<name>A0A238ZTE9_9ACTN</name>
<keyword evidence="2" id="KW-1185">Reference proteome</keyword>
<proteinExistence type="predicted"/>
<organism evidence="1 2">
    <name type="scientific">Actinacidiphila glaucinigra</name>
    <dbReference type="NCBI Taxonomy" id="235986"/>
    <lineage>
        <taxon>Bacteria</taxon>
        <taxon>Bacillati</taxon>
        <taxon>Actinomycetota</taxon>
        <taxon>Actinomycetes</taxon>
        <taxon>Kitasatosporales</taxon>
        <taxon>Streptomycetaceae</taxon>
        <taxon>Actinacidiphila</taxon>
    </lineage>
</organism>
<evidence type="ECO:0000313" key="1">
    <source>
        <dbReference type="EMBL" id="SNR86281.1"/>
    </source>
</evidence>
<dbReference type="AlphaFoldDB" id="A0A238ZTE9"/>
<accession>A0A238ZTE9</accession>
<reference evidence="1 2" key="1">
    <citation type="submission" date="2017-06" db="EMBL/GenBank/DDBJ databases">
        <authorList>
            <person name="Kim H.J."/>
            <person name="Triplett B.A."/>
        </authorList>
    </citation>
    <scope>NUCLEOTIDE SEQUENCE [LARGE SCALE GENOMIC DNA]</scope>
    <source>
        <strain evidence="1 2">CGMCC 4.1858</strain>
    </source>
</reference>
<sequence length="158" mass="16918">MPAEIIRDMGVLYGYYSATDDKDAARAVVREFRRAESGGRDQHVTQGIDPVVELLPAEVLITGRAPEDVRSDPRRGALVGVAGEGRVVAVSLTDSFRDALAAFDADLLDDVAMGWSRSSGGLHGVHGPDVLGLFLKELAGLAGRASADGRRLYCWIRP</sequence>
<dbReference type="EMBL" id="FZOF01000001">
    <property type="protein sequence ID" value="SNR86281.1"/>
    <property type="molecule type" value="Genomic_DNA"/>
</dbReference>
<evidence type="ECO:0000313" key="2">
    <source>
        <dbReference type="Proteomes" id="UP000198280"/>
    </source>
</evidence>
<dbReference type="Proteomes" id="UP000198280">
    <property type="component" value="Unassembled WGS sequence"/>
</dbReference>
<gene>
    <name evidence="1" type="ORF">SAMN05216252_101525</name>
</gene>
<protein>
    <submittedName>
        <fullName evidence="1">Uncharacterized protein</fullName>
    </submittedName>
</protein>